<dbReference type="EMBL" id="CP069034">
    <property type="protein sequence ID" value="QRD01234.1"/>
    <property type="molecule type" value="Genomic_DNA"/>
</dbReference>
<dbReference type="Proteomes" id="UP000663193">
    <property type="component" value="Chromosome 12"/>
</dbReference>
<sequence>MSQNDPKSRKRGQDVSEESQFSRSASLMERMMESIQLEEKLNPKLTLRRFLSVRSIISTASSFAERQQAAVGTRSLFRSLGAGTCGRVYEVPGTTDIFKVANYPGQDTDQLWNDYEMHNKVSEVFEKWGRDKIEVRVPRLKYFVGQSDKIWWPENLDRFPSQFLKEPSNLLCAERILPLAKPIRESLIDIYAPKEADLQSFKADVSNKDCLVRMYLGKRRERVNNKFFQLRNFNLHLDQMEELDLSISEFASAIGQALAIMHWACHLDANDVEFVLGSSPELVAQPHLIITKPLSTKAIANMSPNTSTWDAHINDFKKRTTHMWMLDFNRCKVMSTNVDEMLLQLVHSYFRNDPYFPRPVPPNSKDAPLWDVFRTSYEETASDCIKRNLSPSGCSGLPHRFMDMVVAEQQKKVLKRST</sequence>
<feature type="domain" description="DUF3669" evidence="2">
    <location>
        <begin position="323"/>
        <end position="387"/>
    </location>
</feature>
<dbReference type="KEGG" id="pno:SNOG_15726"/>
<dbReference type="AlphaFoldDB" id="A0A7U2I4B4"/>
<dbReference type="PANTHER" id="PTHR40780:SF2">
    <property type="entry name" value="DUF3669 DOMAIN-CONTAINING PROTEIN"/>
    <property type="match status" value="1"/>
</dbReference>
<dbReference type="VEuPathDB" id="FungiDB:JI435_157260"/>
<dbReference type="RefSeq" id="XP_001805864.1">
    <property type="nucleotide sequence ID" value="XM_001805812.1"/>
</dbReference>
<dbReference type="PANTHER" id="PTHR40780">
    <property type="entry name" value="DUF3669 DOMAIN-CONTAINING PROTEIN"/>
    <property type="match status" value="1"/>
</dbReference>
<protein>
    <recommendedName>
        <fullName evidence="2">DUF3669 domain-containing protein</fullName>
    </recommendedName>
</protein>
<gene>
    <name evidence="3" type="ORF">JI435_157260</name>
</gene>
<dbReference type="InterPro" id="IPR022137">
    <property type="entry name" value="Znf_prot_DUF3669"/>
</dbReference>
<reference evidence="4" key="1">
    <citation type="journal article" date="2021" name="BMC Genomics">
        <title>Chromosome-level genome assembly and manually-curated proteome of model necrotroph Parastagonospora nodorum Sn15 reveals a genome-wide trove of candidate effector homologs, and redundancy of virulence-related functions within an accessory chromosome.</title>
        <authorList>
            <person name="Bertazzoni S."/>
            <person name="Jones D.A.B."/>
            <person name="Phan H.T."/>
            <person name="Tan K.-C."/>
            <person name="Hane J.K."/>
        </authorList>
    </citation>
    <scope>NUCLEOTIDE SEQUENCE [LARGE SCALE GENOMIC DNA]</scope>
    <source>
        <strain evidence="4">SN15 / ATCC MYA-4574 / FGSC 10173)</strain>
    </source>
</reference>
<dbReference type="OrthoDB" id="2993351at2759"/>
<feature type="region of interest" description="Disordered" evidence="1">
    <location>
        <begin position="1"/>
        <end position="23"/>
    </location>
</feature>
<evidence type="ECO:0000256" key="1">
    <source>
        <dbReference type="SAM" id="MobiDB-lite"/>
    </source>
</evidence>
<organism evidence="3 4">
    <name type="scientific">Phaeosphaeria nodorum (strain SN15 / ATCC MYA-4574 / FGSC 10173)</name>
    <name type="common">Glume blotch fungus</name>
    <name type="synonym">Parastagonospora nodorum</name>
    <dbReference type="NCBI Taxonomy" id="321614"/>
    <lineage>
        <taxon>Eukaryota</taxon>
        <taxon>Fungi</taxon>
        <taxon>Dikarya</taxon>
        <taxon>Ascomycota</taxon>
        <taxon>Pezizomycotina</taxon>
        <taxon>Dothideomycetes</taxon>
        <taxon>Pleosporomycetidae</taxon>
        <taxon>Pleosporales</taxon>
        <taxon>Pleosporineae</taxon>
        <taxon>Phaeosphaeriaceae</taxon>
        <taxon>Parastagonospora</taxon>
    </lineage>
</organism>
<dbReference type="Pfam" id="PF12417">
    <property type="entry name" value="DUF3669"/>
    <property type="match status" value="1"/>
</dbReference>
<dbReference type="OMA" id="SANVDCY"/>
<accession>A0A7U2I4B4</accession>
<keyword evidence="4" id="KW-1185">Reference proteome</keyword>
<evidence type="ECO:0000313" key="4">
    <source>
        <dbReference type="Proteomes" id="UP000663193"/>
    </source>
</evidence>
<proteinExistence type="predicted"/>
<name>A0A7U2I4B4_PHANO</name>
<evidence type="ECO:0000313" key="3">
    <source>
        <dbReference type="EMBL" id="QRD01234.1"/>
    </source>
</evidence>
<evidence type="ECO:0000259" key="2">
    <source>
        <dbReference type="Pfam" id="PF12417"/>
    </source>
</evidence>